<evidence type="ECO:0000313" key="2">
    <source>
        <dbReference type="EMBL" id="TNV82269.1"/>
    </source>
</evidence>
<dbReference type="AlphaFoldDB" id="A0A8J8NY27"/>
<feature type="compositionally biased region" description="Polar residues" evidence="1">
    <location>
        <begin position="1"/>
        <end position="15"/>
    </location>
</feature>
<sequence>MCNRSSHTSMKNLEQSRLKGTPKHCSSYMYASLCALQSSMISTYGMNILYSLLVPPVIKSMFEEILAIGLSLQCVSQVAKPSLVLKQSKL</sequence>
<accession>A0A8J8NY27</accession>
<feature type="region of interest" description="Disordered" evidence="1">
    <location>
        <begin position="1"/>
        <end position="22"/>
    </location>
</feature>
<evidence type="ECO:0000256" key="1">
    <source>
        <dbReference type="SAM" id="MobiDB-lite"/>
    </source>
</evidence>
<proteinExistence type="predicted"/>
<evidence type="ECO:0000313" key="3">
    <source>
        <dbReference type="Proteomes" id="UP000785679"/>
    </source>
</evidence>
<dbReference type="Proteomes" id="UP000785679">
    <property type="component" value="Unassembled WGS sequence"/>
</dbReference>
<protein>
    <submittedName>
        <fullName evidence="2">Uncharacterized protein</fullName>
    </submittedName>
</protein>
<gene>
    <name evidence="2" type="ORF">FGO68_gene5946</name>
</gene>
<organism evidence="2 3">
    <name type="scientific">Halteria grandinella</name>
    <dbReference type="NCBI Taxonomy" id="5974"/>
    <lineage>
        <taxon>Eukaryota</taxon>
        <taxon>Sar</taxon>
        <taxon>Alveolata</taxon>
        <taxon>Ciliophora</taxon>
        <taxon>Intramacronucleata</taxon>
        <taxon>Spirotrichea</taxon>
        <taxon>Stichotrichia</taxon>
        <taxon>Sporadotrichida</taxon>
        <taxon>Halteriidae</taxon>
        <taxon>Halteria</taxon>
    </lineage>
</organism>
<dbReference type="EMBL" id="RRYP01005174">
    <property type="protein sequence ID" value="TNV82269.1"/>
    <property type="molecule type" value="Genomic_DNA"/>
</dbReference>
<reference evidence="2" key="1">
    <citation type="submission" date="2019-06" db="EMBL/GenBank/DDBJ databases">
        <authorList>
            <person name="Zheng W."/>
        </authorList>
    </citation>
    <scope>NUCLEOTIDE SEQUENCE</scope>
    <source>
        <strain evidence="2">QDHG01</strain>
    </source>
</reference>
<name>A0A8J8NY27_HALGN</name>
<comment type="caution">
    <text evidence="2">The sequence shown here is derived from an EMBL/GenBank/DDBJ whole genome shotgun (WGS) entry which is preliminary data.</text>
</comment>
<keyword evidence="3" id="KW-1185">Reference proteome</keyword>